<dbReference type="SUPFAM" id="SSF81606">
    <property type="entry name" value="PP2C-like"/>
    <property type="match status" value="1"/>
</dbReference>
<dbReference type="PANTHER" id="PTHR43205:SF42">
    <property type="entry name" value="ALCOHOL DEHYDROGENASE, ZINC-CONTAINING (AFU_ORTHOLOGUE AFUA_7G04530)"/>
    <property type="match status" value="1"/>
</dbReference>
<dbReference type="InterPro" id="IPR013809">
    <property type="entry name" value="ENTH"/>
</dbReference>
<evidence type="ECO:0000256" key="2">
    <source>
        <dbReference type="SAM" id="Coils"/>
    </source>
</evidence>
<organism evidence="6 7">
    <name type="scientific">Pseudocohnilembus persalinus</name>
    <name type="common">Ciliate</name>
    <dbReference type="NCBI Taxonomy" id="266149"/>
    <lineage>
        <taxon>Eukaryota</taxon>
        <taxon>Sar</taxon>
        <taxon>Alveolata</taxon>
        <taxon>Ciliophora</taxon>
        <taxon>Intramacronucleata</taxon>
        <taxon>Oligohymenophorea</taxon>
        <taxon>Scuticociliatia</taxon>
        <taxon>Philasterida</taxon>
        <taxon>Pseudocohnilembidae</taxon>
        <taxon>Pseudocohnilembus</taxon>
    </lineage>
</organism>
<sequence>MFFKKNRDNLHKNVTSQSCFPQNPKLALQKGFEQTEKQFMDQVMDNYKKTNDICYTANLGDCRAIISKQNGEICQQLTRDHKPSDDKEKIRILNSGGNVYQSKVPHFQYSSLKYKNQQQQVLVGPVRILPGRLSISRGFGDAEAKFEEFGGNNKVLIATPEITQFKIEDNFDFILLGCDGIFDCVQNKELVGVIWEAYKNRENLQIQNAHQFLGKAAEISLNIAAYKKSTDNLTTVIVGFKQLAQLLDPVIRVWLSGAKTYYPALKKGMVLHSFGVGRIISSKNKYFQPGQIVFGNTGFQQLGIADKERIKTLAPIEPVLKLEEMLYIINNGIAAYFGVELLELQEGDTCVISTAAGATGILACQVAKSKGARVIGITGSEEKCQFLLENLNIDVAINYKDPDYYKQLKKNCPKGIDAYFDNVGEDQLNNVLKLIKDHGRIALCGAMSSYTDFKNRKGVNMMNVVSRRVKIRGFTFGEFLDRADECFQFYMEQAKQDKIKFPLHVLENIKDLDYGLKQLFVGNNIGKKDKVTKTTPLERLLRDATNNDNWSTPPKILSEIADATFSYQDFNFVMKFIWERLQTQKNKSWRKTYKVLCIIDYLMKNGAPRCLTEFKDEIYQIRSLRDYTMFEENQDRGEGVREKVKQIMELLNDEKRLDEERDRAKNIREAMSKHSDFAASKMGGGSKYGSYGSNQTGGGSSYAGYSNKSKATGGRNYDDDFYQGGKYDDFTTGTLAKFRAKEEEKKKQEKEFPKQQQTSTLQNKASEDSQQSSEPKKAFQKAVPMLTKPGQQHKPQSNNQSQSKQNDDFDIFGDNSTPNQPQNNQQQQQQQQNNQNNNDDDFDWGGITSTNNNQQQQQQKQQQQQQNNNNNNNDFDFGWGNNTQSNSNQQQQQQQNNVNNQWGNQQQNNQQQQNQQQQQNNNNNANLFDDDFFGPSTGNNNNNQQQPQQNTLQNHPNILNMKGGNFMQQQAQGIPSINQNTQNNQQQQNNNNNLVDDFDDFVTAEKPKDNKDKIFKKYNQTEQALIDLSDLTLEDKKKKEQQAQTQHQPGGLYSTKEDLDSFGQNKASGNPFAPKPIDFSSMYTQGGAASQNNYNAFNNVSGQNHMGMQQQQQYQQGNMGMNNMGMNNMGMNNMGMNNMGWNQQQQNNQNMGMGYNNQGYGMNTNQNRQW</sequence>
<dbReference type="Proteomes" id="UP000054937">
    <property type="component" value="Unassembled WGS sequence"/>
</dbReference>
<dbReference type="FunFam" id="3.40.50.720:FF:000121">
    <property type="entry name" value="Prostaglandin reductase 2"/>
    <property type="match status" value="1"/>
</dbReference>
<dbReference type="InterPro" id="IPR045010">
    <property type="entry name" value="MDR_fam"/>
</dbReference>
<dbReference type="Pfam" id="PF16884">
    <property type="entry name" value="ADH_N_2"/>
    <property type="match status" value="1"/>
</dbReference>
<evidence type="ECO:0000313" key="6">
    <source>
        <dbReference type="EMBL" id="KRX10914.1"/>
    </source>
</evidence>
<dbReference type="Gene3D" id="3.40.50.720">
    <property type="entry name" value="NAD(P)-binding Rossmann-like Domain"/>
    <property type="match status" value="1"/>
</dbReference>
<keyword evidence="2" id="KW-0175">Coiled coil</keyword>
<accession>A0A0V0R8Z5</accession>
<evidence type="ECO:0000313" key="7">
    <source>
        <dbReference type="Proteomes" id="UP000054937"/>
    </source>
</evidence>
<dbReference type="PROSITE" id="PS50942">
    <property type="entry name" value="ENTH"/>
    <property type="match status" value="1"/>
</dbReference>
<dbReference type="CDD" id="cd05288">
    <property type="entry name" value="PGDH"/>
    <property type="match status" value="1"/>
</dbReference>
<feature type="compositionally biased region" description="Low complexity" evidence="3">
    <location>
        <begin position="881"/>
        <end position="926"/>
    </location>
</feature>
<evidence type="ECO:0000256" key="1">
    <source>
        <dbReference type="ARBA" id="ARBA00023002"/>
    </source>
</evidence>
<feature type="compositionally biased region" description="Polar residues" evidence="3">
    <location>
        <begin position="758"/>
        <end position="773"/>
    </location>
</feature>
<comment type="caution">
    <text evidence="6">The sequence shown here is derived from an EMBL/GenBank/DDBJ whole genome shotgun (WGS) entry which is preliminary data.</text>
</comment>
<dbReference type="Pfam" id="PF00481">
    <property type="entry name" value="PP2C"/>
    <property type="match status" value="1"/>
</dbReference>
<dbReference type="SMART" id="SM00332">
    <property type="entry name" value="PP2Cc"/>
    <property type="match status" value="1"/>
</dbReference>
<feature type="compositionally biased region" description="Low complexity" evidence="3">
    <location>
        <begin position="851"/>
        <end position="873"/>
    </location>
</feature>
<dbReference type="InterPro" id="IPR036291">
    <property type="entry name" value="NAD(P)-bd_dom_sf"/>
</dbReference>
<dbReference type="InterPro" id="IPR008942">
    <property type="entry name" value="ENTH_VHS"/>
</dbReference>
<dbReference type="InterPro" id="IPR013149">
    <property type="entry name" value="ADH-like_C"/>
</dbReference>
<dbReference type="InParanoid" id="A0A0V0R8Z5"/>
<protein>
    <submittedName>
        <fullName evidence="6">Protein phosphatase 2C (PP2C)-like domain</fullName>
    </submittedName>
</protein>
<dbReference type="SUPFAM" id="SSF48464">
    <property type="entry name" value="ENTH/VHS domain"/>
    <property type="match status" value="1"/>
</dbReference>
<dbReference type="SMART" id="SM00273">
    <property type="entry name" value="ENTH"/>
    <property type="match status" value="1"/>
</dbReference>
<dbReference type="Gene3D" id="3.60.40.10">
    <property type="entry name" value="PPM-type phosphatase domain"/>
    <property type="match status" value="1"/>
</dbReference>
<keyword evidence="1" id="KW-0560">Oxidoreductase</keyword>
<dbReference type="CDD" id="cd03571">
    <property type="entry name" value="ENTH"/>
    <property type="match status" value="1"/>
</dbReference>
<dbReference type="AlphaFoldDB" id="A0A0V0R8Z5"/>
<evidence type="ECO:0000256" key="3">
    <source>
        <dbReference type="SAM" id="MobiDB-lite"/>
    </source>
</evidence>
<dbReference type="GO" id="GO:0016628">
    <property type="term" value="F:oxidoreductase activity, acting on the CH-CH group of donors, NAD or NADP as acceptor"/>
    <property type="evidence" value="ECO:0007669"/>
    <property type="project" value="InterPro"/>
</dbReference>
<dbReference type="PROSITE" id="PS51746">
    <property type="entry name" value="PPM_2"/>
    <property type="match status" value="1"/>
</dbReference>
<feature type="domain" description="ENTH" evidence="4">
    <location>
        <begin position="529"/>
        <end position="661"/>
    </location>
</feature>
<feature type="domain" description="PPM-type phosphatase" evidence="5">
    <location>
        <begin position="1"/>
        <end position="240"/>
    </location>
</feature>
<reference evidence="6 7" key="1">
    <citation type="journal article" date="2015" name="Sci. Rep.">
        <title>Genome of the facultative scuticociliatosis pathogen Pseudocohnilembus persalinus provides insight into its virulence through horizontal gene transfer.</title>
        <authorList>
            <person name="Xiong J."/>
            <person name="Wang G."/>
            <person name="Cheng J."/>
            <person name="Tian M."/>
            <person name="Pan X."/>
            <person name="Warren A."/>
            <person name="Jiang C."/>
            <person name="Yuan D."/>
            <person name="Miao W."/>
        </authorList>
    </citation>
    <scope>NUCLEOTIDE SEQUENCE [LARGE SCALE GENOMIC DNA]</scope>
    <source>
        <strain evidence="6">36N120E</strain>
    </source>
</reference>
<name>A0A0V0R8Z5_PSEPJ</name>
<feature type="compositionally biased region" description="Low complexity" evidence="3">
    <location>
        <begin position="818"/>
        <end position="837"/>
    </location>
</feature>
<dbReference type="Gene3D" id="1.25.40.90">
    <property type="match status" value="1"/>
</dbReference>
<keyword evidence="7" id="KW-1185">Reference proteome</keyword>
<dbReference type="SUPFAM" id="SSF50129">
    <property type="entry name" value="GroES-like"/>
    <property type="match status" value="1"/>
</dbReference>
<feature type="region of interest" description="Disordered" evidence="3">
    <location>
        <begin position="1151"/>
        <end position="1170"/>
    </location>
</feature>
<dbReference type="EMBL" id="LDAU01000013">
    <property type="protein sequence ID" value="KRX10914.1"/>
    <property type="molecule type" value="Genomic_DNA"/>
</dbReference>
<feature type="compositionally biased region" description="Basic and acidic residues" evidence="3">
    <location>
        <begin position="741"/>
        <end position="753"/>
    </location>
</feature>
<gene>
    <name evidence="6" type="ORF">PPERSA_12038</name>
</gene>
<dbReference type="InterPro" id="IPR001932">
    <property type="entry name" value="PPM-type_phosphatase-like_dom"/>
</dbReference>
<dbReference type="InterPro" id="IPR036457">
    <property type="entry name" value="PPM-type-like_dom_sf"/>
</dbReference>
<feature type="compositionally biased region" description="Low complexity" evidence="3">
    <location>
        <begin position="939"/>
        <end position="956"/>
    </location>
</feature>
<dbReference type="Pfam" id="PF00107">
    <property type="entry name" value="ADH_zinc_N"/>
    <property type="match status" value="1"/>
</dbReference>
<evidence type="ECO:0000259" key="5">
    <source>
        <dbReference type="PROSITE" id="PS51746"/>
    </source>
</evidence>
<dbReference type="FunFam" id="1.25.40.90:FF:000006">
    <property type="entry name" value="Clathrin interactor 1"/>
    <property type="match status" value="1"/>
</dbReference>
<feature type="coiled-coil region" evidence="2">
    <location>
        <begin position="640"/>
        <end position="670"/>
    </location>
</feature>
<dbReference type="InterPro" id="IPR041694">
    <property type="entry name" value="ADH_N_2"/>
</dbReference>
<dbReference type="Pfam" id="PF01417">
    <property type="entry name" value="ENTH"/>
    <property type="match status" value="1"/>
</dbReference>
<feature type="compositionally biased region" description="Low complexity" evidence="3">
    <location>
        <begin position="792"/>
        <end position="804"/>
    </location>
</feature>
<dbReference type="OrthoDB" id="809632at2759"/>
<evidence type="ECO:0000259" key="4">
    <source>
        <dbReference type="PROSITE" id="PS50942"/>
    </source>
</evidence>
<dbReference type="SUPFAM" id="SSF51735">
    <property type="entry name" value="NAD(P)-binding Rossmann-fold domains"/>
    <property type="match status" value="1"/>
</dbReference>
<dbReference type="InterPro" id="IPR011032">
    <property type="entry name" value="GroES-like_sf"/>
</dbReference>
<proteinExistence type="predicted"/>
<dbReference type="CDD" id="cd00143">
    <property type="entry name" value="PP2Cc"/>
    <property type="match status" value="1"/>
</dbReference>
<dbReference type="GO" id="GO:0005737">
    <property type="term" value="C:cytoplasm"/>
    <property type="evidence" value="ECO:0007669"/>
    <property type="project" value="UniProtKB-ARBA"/>
</dbReference>
<dbReference type="PANTHER" id="PTHR43205">
    <property type="entry name" value="PROSTAGLANDIN REDUCTASE"/>
    <property type="match status" value="1"/>
</dbReference>
<feature type="region of interest" description="Disordered" evidence="3">
    <location>
        <begin position="741"/>
        <end position="956"/>
    </location>
</feature>